<dbReference type="EMBL" id="JAAAHW010011039">
    <property type="protein sequence ID" value="KAF9921385.1"/>
    <property type="molecule type" value="Genomic_DNA"/>
</dbReference>
<sequence length="103" mass="11222">MAFLYVSYIVLYAVLGYVLGGVLDRERKKGDIHPALISVGGIMYTVVCVVLMASTFIPKGAFAINPDIIDDVEVLDDDEVDGELAAYTSDIKEVRTHQAEVKA</sequence>
<comment type="caution">
    <text evidence="2">The sequence shown here is derived from an EMBL/GenBank/DDBJ whole genome shotgun (WGS) entry which is preliminary data.</text>
</comment>
<reference evidence="2" key="1">
    <citation type="journal article" date="2020" name="Fungal Divers.">
        <title>Resolving the Mortierellaceae phylogeny through synthesis of multi-gene phylogenetics and phylogenomics.</title>
        <authorList>
            <person name="Vandepol N."/>
            <person name="Liber J."/>
            <person name="Desiro A."/>
            <person name="Na H."/>
            <person name="Kennedy M."/>
            <person name="Barry K."/>
            <person name="Grigoriev I.V."/>
            <person name="Miller A.N."/>
            <person name="O'Donnell K."/>
            <person name="Stajich J.E."/>
            <person name="Bonito G."/>
        </authorList>
    </citation>
    <scope>NUCLEOTIDE SEQUENCE</scope>
    <source>
        <strain evidence="2">MES-2147</strain>
    </source>
</reference>
<keyword evidence="1" id="KW-1133">Transmembrane helix</keyword>
<dbReference type="AlphaFoldDB" id="A0A9P6II02"/>
<accession>A0A9P6II02</accession>
<organism evidence="2 3">
    <name type="scientific">Modicella reniformis</name>
    <dbReference type="NCBI Taxonomy" id="1440133"/>
    <lineage>
        <taxon>Eukaryota</taxon>
        <taxon>Fungi</taxon>
        <taxon>Fungi incertae sedis</taxon>
        <taxon>Mucoromycota</taxon>
        <taxon>Mortierellomycotina</taxon>
        <taxon>Mortierellomycetes</taxon>
        <taxon>Mortierellales</taxon>
        <taxon>Mortierellaceae</taxon>
        <taxon>Modicella</taxon>
    </lineage>
</organism>
<keyword evidence="3" id="KW-1185">Reference proteome</keyword>
<keyword evidence="1" id="KW-0472">Membrane</keyword>
<name>A0A9P6II02_9FUNG</name>
<feature type="transmembrane region" description="Helical" evidence="1">
    <location>
        <begin position="6"/>
        <end position="23"/>
    </location>
</feature>
<dbReference type="OrthoDB" id="5344169at2759"/>
<dbReference type="Proteomes" id="UP000749646">
    <property type="component" value="Unassembled WGS sequence"/>
</dbReference>
<evidence type="ECO:0000313" key="2">
    <source>
        <dbReference type="EMBL" id="KAF9921385.1"/>
    </source>
</evidence>
<feature type="transmembrane region" description="Helical" evidence="1">
    <location>
        <begin position="35"/>
        <end position="57"/>
    </location>
</feature>
<evidence type="ECO:0000256" key="1">
    <source>
        <dbReference type="SAM" id="Phobius"/>
    </source>
</evidence>
<keyword evidence="1" id="KW-0812">Transmembrane</keyword>
<evidence type="ECO:0000313" key="3">
    <source>
        <dbReference type="Proteomes" id="UP000749646"/>
    </source>
</evidence>
<proteinExistence type="predicted"/>
<protein>
    <submittedName>
        <fullName evidence="2">Uncharacterized protein</fullName>
    </submittedName>
</protein>
<gene>
    <name evidence="2" type="ORF">BGZ65_010393</name>
</gene>